<dbReference type="Pfam" id="PF17289">
    <property type="entry name" value="Terminase_6C"/>
    <property type="match status" value="1"/>
</dbReference>
<protein>
    <submittedName>
        <fullName evidence="3">Phage terminase large subunit</fullName>
    </submittedName>
</protein>
<dbReference type="EMBL" id="JALKHS010000006">
    <property type="protein sequence ID" value="MCK0530831.1"/>
    <property type="molecule type" value="Genomic_DNA"/>
</dbReference>
<keyword evidence="1" id="KW-1188">Viral release from host cell</keyword>
<accession>A0ABT0DUN7</accession>
<dbReference type="InterPro" id="IPR035421">
    <property type="entry name" value="Terminase_6C"/>
</dbReference>
<dbReference type="Gene3D" id="3.30.420.240">
    <property type="match status" value="1"/>
</dbReference>
<evidence type="ECO:0000313" key="4">
    <source>
        <dbReference type="Proteomes" id="UP001203512"/>
    </source>
</evidence>
<comment type="caution">
    <text evidence="3">The sequence shown here is derived from an EMBL/GenBank/DDBJ whole genome shotgun (WGS) entry which is preliminary data.</text>
</comment>
<organism evidence="3 4">
    <name type="scientific">Sphingobium agri</name>
    <dbReference type="NCBI Taxonomy" id="2933566"/>
    <lineage>
        <taxon>Bacteria</taxon>
        <taxon>Pseudomonadati</taxon>
        <taxon>Pseudomonadota</taxon>
        <taxon>Alphaproteobacteria</taxon>
        <taxon>Sphingomonadales</taxon>
        <taxon>Sphingomonadaceae</taxon>
        <taxon>Sphingobium</taxon>
    </lineage>
</organism>
<reference evidence="3 4" key="1">
    <citation type="submission" date="2022-04" db="EMBL/GenBank/DDBJ databases">
        <authorList>
            <person name="Huq M.A."/>
        </authorList>
    </citation>
    <scope>NUCLEOTIDE SEQUENCE [LARGE SCALE GENOMIC DNA]</scope>
    <source>
        <strain evidence="3 4">MAH-33</strain>
    </source>
</reference>
<evidence type="ECO:0000259" key="2">
    <source>
        <dbReference type="Pfam" id="PF17289"/>
    </source>
</evidence>
<sequence>MKPGLTEQARLRDAILRSDIVAFTQKVFSELHPGRSMITGWHHEAIAYCLEVTVLTHEVDRLIINLPPRSLKSVMVSVALPAFLLGRDPTRKIIVVSYNQDLANYLSRQTRQVMQAPWYRRLFPSTALVGQGALGQFFTTAGGFRAALSTGGTFTGKGGDLIIIDDPLKADDAYSESARAALLEWSTNTLFSRLDDKQTGAIILVQQRQHEDDLSGHMLRAGGWYHLSLPAIATEDQQITLSRNPLRRHCRRIGDLLDPQREPQWILNGLRRQMGSAPFLAQYQQQPLPPEGDVIKTTWFRTYEYLPEGEVVLSVDTATKAGARNDWSVAMLWRVSENRYYLDYVWRRRVEFPELLHSIKQLAETVRPDKILIEDKGAGSGLIQTLRDDSDGYPVVPYDPGQIDKVSRMRVQSHKIEGGLVFLPREAPWLEEFLNEVRRFPNGAHDDQIDAMSQFLDHAGQRSAGLITIR</sequence>
<evidence type="ECO:0000313" key="3">
    <source>
        <dbReference type="EMBL" id="MCK0530831.1"/>
    </source>
</evidence>
<proteinExistence type="predicted"/>
<dbReference type="InterPro" id="IPR006517">
    <property type="entry name" value="Phage_terminase_lsu-like_C"/>
</dbReference>
<keyword evidence="4" id="KW-1185">Reference proteome</keyword>
<gene>
    <name evidence="3" type="primary">terL</name>
    <name evidence="3" type="ORF">MU848_04440</name>
</gene>
<evidence type="ECO:0000256" key="1">
    <source>
        <dbReference type="ARBA" id="ARBA00022612"/>
    </source>
</evidence>
<dbReference type="NCBIfam" id="TIGR01630">
    <property type="entry name" value="psiM2_ORF9"/>
    <property type="match status" value="1"/>
</dbReference>
<dbReference type="Proteomes" id="UP001203512">
    <property type="component" value="Unassembled WGS sequence"/>
</dbReference>
<dbReference type="RefSeq" id="WP_247230458.1">
    <property type="nucleotide sequence ID" value="NZ_JALKHS010000006.1"/>
</dbReference>
<name>A0ABT0DUN7_9SPHN</name>
<feature type="domain" description="Terminase large subunit gp17-like C-terminal" evidence="2">
    <location>
        <begin position="314"/>
        <end position="458"/>
    </location>
</feature>